<accession>A0A085GDI5</accession>
<dbReference type="NCBIfam" id="NF008505">
    <property type="entry name" value="PRK11415.1"/>
    <property type="match status" value="1"/>
</dbReference>
<dbReference type="InterPro" id="IPR007420">
    <property type="entry name" value="DUF465"/>
</dbReference>
<dbReference type="InterPro" id="IPR038444">
    <property type="entry name" value="DUF465_sf"/>
</dbReference>
<dbReference type="EMBL" id="JMPI01000029">
    <property type="protein sequence ID" value="KFC81780.1"/>
    <property type="molecule type" value="Genomic_DNA"/>
</dbReference>
<evidence type="ECO:0000313" key="2">
    <source>
        <dbReference type="Proteomes" id="UP000028653"/>
    </source>
</evidence>
<organism evidence="1 2">
    <name type="scientific">Buttiauxella agrestis ATCC 33320</name>
    <dbReference type="NCBI Taxonomy" id="1006004"/>
    <lineage>
        <taxon>Bacteria</taxon>
        <taxon>Pseudomonadati</taxon>
        <taxon>Pseudomonadota</taxon>
        <taxon>Gammaproteobacteria</taxon>
        <taxon>Enterobacterales</taxon>
        <taxon>Enterobacteriaceae</taxon>
        <taxon>Buttiauxella</taxon>
    </lineage>
</organism>
<keyword evidence="2" id="KW-1185">Reference proteome</keyword>
<dbReference type="OrthoDB" id="5616367at2"/>
<dbReference type="STRING" id="1006004.GBAG_1966"/>
<sequence>MFPEYRELINELKSANPRFLSLFDKHNQLDDEILRKGGPQGTGCNEKVVQMKKEKLRLKDELYQMLKKASQPTSS</sequence>
<protein>
    <submittedName>
        <fullName evidence="1">YdcH protein</fullName>
    </submittedName>
</protein>
<comment type="caution">
    <text evidence="1">The sequence shown here is derived from an EMBL/GenBank/DDBJ whole genome shotgun (WGS) entry which is preliminary data.</text>
</comment>
<dbReference type="eggNOG" id="COG2841">
    <property type="taxonomic scope" value="Bacteria"/>
</dbReference>
<dbReference type="AlphaFoldDB" id="A0A085GDI5"/>
<reference evidence="1 2" key="1">
    <citation type="submission" date="2014-05" db="EMBL/GenBank/DDBJ databases">
        <title>ATOL: Assembling a taxonomically balanced genome-scale reconstruction of the evolutionary history of the Enterobacteriaceae.</title>
        <authorList>
            <person name="Plunkett G.III."/>
            <person name="Neeno-Eckwall E.C."/>
            <person name="Glasner J.D."/>
            <person name="Perna N.T."/>
        </authorList>
    </citation>
    <scope>NUCLEOTIDE SEQUENCE [LARGE SCALE GENOMIC DNA]</scope>
    <source>
        <strain evidence="1 2">ATCC 33320</strain>
    </source>
</reference>
<gene>
    <name evidence="1" type="ORF">GBAG_1966</name>
</gene>
<dbReference type="Proteomes" id="UP000028653">
    <property type="component" value="Unassembled WGS sequence"/>
</dbReference>
<evidence type="ECO:0000313" key="1">
    <source>
        <dbReference type="EMBL" id="KFC81780.1"/>
    </source>
</evidence>
<dbReference type="Pfam" id="PF04325">
    <property type="entry name" value="DUF465"/>
    <property type="match status" value="1"/>
</dbReference>
<dbReference type="RefSeq" id="WP_034495470.1">
    <property type="nucleotide sequence ID" value="NZ_JMPI01000029.1"/>
</dbReference>
<dbReference type="Gene3D" id="6.10.280.50">
    <property type="match status" value="1"/>
</dbReference>
<proteinExistence type="predicted"/>
<name>A0A085GDI5_9ENTR</name>